<evidence type="ECO:0008006" key="3">
    <source>
        <dbReference type="Google" id="ProtNLM"/>
    </source>
</evidence>
<accession>A0ABW4GD87</accession>
<gene>
    <name evidence="1" type="ORF">ACFSJ0_27230</name>
</gene>
<dbReference type="Proteomes" id="UP001597097">
    <property type="component" value="Unassembled WGS sequence"/>
</dbReference>
<evidence type="ECO:0000313" key="1">
    <source>
        <dbReference type="EMBL" id="MFD1540779.1"/>
    </source>
</evidence>
<proteinExistence type="predicted"/>
<name>A0ABW4GD87_9ACTN</name>
<dbReference type="EMBL" id="JBHUCM010000019">
    <property type="protein sequence ID" value="MFD1540779.1"/>
    <property type="molecule type" value="Genomic_DNA"/>
</dbReference>
<dbReference type="RefSeq" id="WP_219537186.1">
    <property type="nucleotide sequence ID" value="NZ_JAHKRM010000035.1"/>
</dbReference>
<reference evidence="2" key="1">
    <citation type="journal article" date="2019" name="Int. J. Syst. Evol. Microbiol.">
        <title>The Global Catalogue of Microorganisms (GCM) 10K type strain sequencing project: providing services to taxonomists for standard genome sequencing and annotation.</title>
        <authorList>
            <consortium name="The Broad Institute Genomics Platform"/>
            <consortium name="The Broad Institute Genome Sequencing Center for Infectious Disease"/>
            <person name="Wu L."/>
            <person name="Ma J."/>
        </authorList>
    </citation>
    <scope>NUCLEOTIDE SEQUENCE [LARGE SCALE GENOMIC DNA]</scope>
    <source>
        <strain evidence="2">CGMCC 1.15399</strain>
    </source>
</reference>
<evidence type="ECO:0000313" key="2">
    <source>
        <dbReference type="Proteomes" id="UP001597097"/>
    </source>
</evidence>
<sequence length="149" mass="16369">MSNELHVKELDVKVLADRYVAQWNEPDPAARSALIRELWAHDGIQVLVDPPQEIREAAEQLAFPVPPLEVRGVDALDARVTRAYEMFVAPGEYVFQAHGDAFLLLPNVVGVRWSMVSARGAEAVGGGLDVLALDGDGRIRTDHQFIEAS</sequence>
<organism evidence="1 2">
    <name type="scientific">Nonomuraea guangzhouensis</name>
    <dbReference type="NCBI Taxonomy" id="1291555"/>
    <lineage>
        <taxon>Bacteria</taxon>
        <taxon>Bacillati</taxon>
        <taxon>Actinomycetota</taxon>
        <taxon>Actinomycetes</taxon>
        <taxon>Streptosporangiales</taxon>
        <taxon>Streptosporangiaceae</taxon>
        <taxon>Nonomuraea</taxon>
    </lineage>
</organism>
<comment type="caution">
    <text evidence="1">The sequence shown here is derived from an EMBL/GenBank/DDBJ whole genome shotgun (WGS) entry which is preliminary data.</text>
</comment>
<keyword evidence="2" id="KW-1185">Reference proteome</keyword>
<protein>
    <recommendedName>
        <fullName evidence="3">SnoaL-like domain-containing protein</fullName>
    </recommendedName>
</protein>